<name>A0A8S9Q6T3_BRACR</name>
<evidence type="ECO:0000313" key="1">
    <source>
        <dbReference type="EMBL" id="KAF3538309.1"/>
    </source>
</evidence>
<reference evidence="1" key="1">
    <citation type="submission" date="2019-12" db="EMBL/GenBank/DDBJ databases">
        <title>Genome sequencing and annotation of Brassica cretica.</title>
        <authorList>
            <person name="Studholme D.J."/>
            <person name="Sarris P."/>
        </authorList>
    </citation>
    <scope>NUCLEOTIDE SEQUENCE</scope>
    <source>
        <strain evidence="1">PFS-109/04</strain>
        <tissue evidence="1">Leaf</tissue>
    </source>
</reference>
<organism evidence="1 2">
    <name type="scientific">Brassica cretica</name>
    <name type="common">Mustard</name>
    <dbReference type="NCBI Taxonomy" id="69181"/>
    <lineage>
        <taxon>Eukaryota</taxon>
        <taxon>Viridiplantae</taxon>
        <taxon>Streptophyta</taxon>
        <taxon>Embryophyta</taxon>
        <taxon>Tracheophyta</taxon>
        <taxon>Spermatophyta</taxon>
        <taxon>Magnoliopsida</taxon>
        <taxon>eudicotyledons</taxon>
        <taxon>Gunneridae</taxon>
        <taxon>Pentapetalae</taxon>
        <taxon>rosids</taxon>
        <taxon>malvids</taxon>
        <taxon>Brassicales</taxon>
        <taxon>Brassicaceae</taxon>
        <taxon>Brassiceae</taxon>
        <taxon>Brassica</taxon>
    </lineage>
</organism>
<dbReference type="Proteomes" id="UP000712600">
    <property type="component" value="Unassembled WGS sequence"/>
</dbReference>
<comment type="caution">
    <text evidence="1">The sequence shown here is derived from an EMBL/GenBank/DDBJ whole genome shotgun (WGS) entry which is preliminary data.</text>
</comment>
<sequence>MTVRLLSRFIRTGCVQCGKEKDACGAVRMVRQNVEMVRKDELWYGKFGPLVVVPAKAPFQTYAG</sequence>
<dbReference type="EMBL" id="QGKX02001290">
    <property type="protein sequence ID" value="KAF3538309.1"/>
    <property type="molecule type" value="Genomic_DNA"/>
</dbReference>
<evidence type="ECO:0000313" key="2">
    <source>
        <dbReference type="Proteomes" id="UP000712600"/>
    </source>
</evidence>
<proteinExistence type="predicted"/>
<protein>
    <submittedName>
        <fullName evidence="1">Uncharacterized protein</fullName>
    </submittedName>
</protein>
<dbReference type="AlphaFoldDB" id="A0A8S9Q6T3"/>
<accession>A0A8S9Q6T3</accession>
<gene>
    <name evidence="1" type="ORF">F2Q69_00023056</name>
</gene>